<dbReference type="EMBL" id="GL377585">
    <property type="protein sequence ID" value="EFJ26085.1"/>
    <property type="molecule type" value="Genomic_DNA"/>
</dbReference>
<dbReference type="eggNOG" id="KOG2641">
    <property type="taxonomic scope" value="Eukaryota"/>
</dbReference>
<organism evidence="7">
    <name type="scientific">Selaginella moellendorffii</name>
    <name type="common">Spikemoss</name>
    <dbReference type="NCBI Taxonomy" id="88036"/>
    <lineage>
        <taxon>Eukaryota</taxon>
        <taxon>Viridiplantae</taxon>
        <taxon>Streptophyta</taxon>
        <taxon>Embryophyta</taxon>
        <taxon>Tracheophyta</taxon>
        <taxon>Lycopodiopsida</taxon>
        <taxon>Selaginellales</taxon>
        <taxon>Selaginellaceae</taxon>
        <taxon>Selaginella</taxon>
    </lineage>
</organism>
<feature type="transmembrane region" description="Helical" evidence="5">
    <location>
        <begin position="174"/>
        <end position="194"/>
    </location>
</feature>
<dbReference type="KEGG" id="smo:SELMODRAFT_148610"/>
<evidence type="ECO:0000313" key="7">
    <source>
        <dbReference type="Proteomes" id="UP000001514"/>
    </source>
</evidence>
<accession>D8RNH2</accession>
<dbReference type="InterPro" id="IPR005178">
    <property type="entry name" value="Ostalpha/TMEM184C"/>
</dbReference>
<dbReference type="Gramene" id="EFJ26085">
    <property type="protein sequence ID" value="EFJ26085"/>
    <property type="gene ID" value="SELMODRAFT_148610"/>
</dbReference>
<evidence type="ECO:0000256" key="3">
    <source>
        <dbReference type="ARBA" id="ARBA00022989"/>
    </source>
</evidence>
<proteinExistence type="predicted"/>
<gene>
    <name evidence="6" type="ORF">SELMODRAFT_148610</name>
</gene>
<dbReference type="GO" id="GO:0022857">
    <property type="term" value="F:transmembrane transporter activity"/>
    <property type="evidence" value="ECO:0000318"/>
    <property type="project" value="GO_Central"/>
</dbReference>
<feature type="transmembrane region" description="Helical" evidence="5">
    <location>
        <begin position="46"/>
        <end position="68"/>
    </location>
</feature>
<comment type="subcellular location">
    <subcellularLocation>
        <location evidence="1">Membrane</location>
        <topology evidence="1">Multi-pass membrane protein</topology>
    </subcellularLocation>
</comment>
<dbReference type="PANTHER" id="PTHR23423">
    <property type="entry name" value="ORGANIC SOLUTE TRANSPORTER-RELATED"/>
    <property type="match status" value="1"/>
</dbReference>
<dbReference type="InParanoid" id="D8RNH2"/>
<keyword evidence="4 5" id="KW-0472">Membrane</keyword>
<dbReference type="Proteomes" id="UP000001514">
    <property type="component" value="Unassembled WGS sequence"/>
</dbReference>
<dbReference type="SMART" id="SM01417">
    <property type="entry name" value="Solute_trans_a"/>
    <property type="match status" value="1"/>
</dbReference>
<dbReference type="STRING" id="88036.D8RNH2"/>
<dbReference type="Pfam" id="PF03619">
    <property type="entry name" value="Solute_trans_a"/>
    <property type="match status" value="1"/>
</dbReference>
<evidence type="ECO:0000256" key="2">
    <source>
        <dbReference type="ARBA" id="ARBA00022692"/>
    </source>
</evidence>
<protein>
    <submittedName>
        <fullName evidence="6">Uncharacterized protein</fullName>
    </submittedName>
</protein>
<dbReference type="OMA" id="MITLQYF"/>
<name>D8RNH2_SELML</name>
<feature type="transmembrane region" description="Helical" evidence="5">
    <location>
        <begin position="88"/>
        <end position="110"/>
    </location>
</feature>
<dbReference type="OrthoDB" id="5348404at2759"/>
<dbReference type="AlphaFoldDB" id="D8RNH2"/>
<keyword evidence="7" id="KW-1185">Reference proteome</keyword>
<dbReference type="GO" id="GO:0016020">
    <property type="term" value="C:membrane"/>
    <property type="evidence" value="ECO:0000318"/>
    <property type="project" value="GO_Central"/>
</dbReference>
<evidence type="ECO:0000256" key="4">
    <source>
        <dbReference type="ARBA" id="ARBA00023136"/>
    </source>
</evidence>
<evidence type="ECO:0000256" key="1">
    <source>
        <dbReference type="ARBA" id="ARBA00004141"/>
    </source>
</evidence>
<evidence type="ECO:0000313" key="6">
    <source>
        <dbReference type="EMBL" id="EFJ26085.1"/>
    </source>
</evidence>
<dbReference type="FunCoup" id="D8RNH2">
    <property type="interactions" value="204"/>
</dbReference>
<keyword evidence="3 5" id="KW-1133">Transmembrane helix</keyword>
<sequence>MDLTQMDARTLSLLMAGGCAMLAMHFTFKLVSEHLFYWKNPKEQKAILIIVLMAPLYAIDSFFGLVQITGSEALFTFLDAIKECYEALVIAKFLSLMYSYMGISMSNNVIPDEIKGRKIHNSFPMTLFLPHEVPLNQHTLKLLKSWTWQFVIIRPVLSILMISLQLLGMYEGPITWIISLVLNSSVTLAMYSLIQFYHLFAKELASHKPLAKFLCIKGVVFFSFWQGIVMQILASAGVIQRQKKLNVNQIEEAYQNLLVCLEMVAFAAIQQYAFSAEEYAGEAQAKLKAAAAEKKDD</sequence>
<reference evidence="6 7" key="1">
    <citation type="journal article" date="2011" name="Science">
        <title>The Selaginella genome identifies genetic changes associated with the evolution of vascular plants.</title>
        <authorList>
            <person name="Banks J.A."/>
            <person name="Nishiyama T."/>
            <person name="Hasebe M."/>
            <person name="Bowman J.L."/>
            <person name="Gribskov M."/>
            <person name="dePamphilis C."/>
            <person name="Albert V.A."/>
            <person name="Aono N."/>
            <person name="Aoyama T."/>
            <person name="Ambrose B.A."/>
            <person name="Ashton N.W."/>
            <person name="Axtell M.J."/>
            <person name="Barker E."/>
            <person name="Barker M.S."/>
            <person name="Bennetzen J.L."/>
            <person name="Bonawitz N.D."/>
            <person name="Chapple C."/>
            <person name="Cheng C."/>
            <person name="Correa L.G."/>
            <person name="Dacre M."/>
            <person name="DeBarry J."/>
            <person name="Dreyer I."/>
            <person name="Elias M."/>
            <person name="Engstrom E.M."/>
            <person name="Estelle M."/>
            <person name="Feng L."/>
            <person name="Finet C."/>
            <person name="Floyd S.K."/>
            <person name="Frommer W.B."/>
            <person name="Fujita T."/>
            <person name="Gramzow L."/>
            <person name="Gutensohn M."/>
            <person name="Harholt J."/>
            <person name="Hattori M."/>
            <person name="Heyl A."/>
            <person name="Hirai T."/>
            <person name="Hiwatashi Y."/>
            <person name="Ishikawa M."/>
            <person name="Iwata M."/>
            <person name="Karol K.G."/>
            <person name="Koehler B."/>
            <person name="Kolukisaoglu U."/>
            <person name="Kubo M."/>
            <person name="Kurata T."/>
            <person name="Lalonde S."/>
            <person name="Li K."/>
            <person name="Li Y."/>
            <person name="Litt A."/>
            <person name="Lyons E."/>
            <person name="Manning G."/>
            <person name="Maruyama T."/>
            <person name="Michael T.P."/>
            <person name="Mikami K."/>
            <person name="Miyazaki S."/>
            <person name="Morinaga S."/>
            <person name="Murata T."/>
            <person name="Mueller-Roeber B."/>
            <person name="Nelson D.R."/>
            <person name="Obara M."/>
            <person name="Oguri Y."/>
            <person name="Olmstead R.G."/>
            <person name="Onodera N."/>
            <person name="Petersen B.L."/>
            <person name="Pils B."/>
            <person name="Prigge M."/>
            <person name="Rensing S.A."/>
            <person name="Riano-Pachon D.M."/>
            <person name="Roberts A.W."/>
            <person name="Sato Y."/>
            <person name="Scheller H.V."/>
            <person name="Schulz B."/>
            <person name="Schulz C."/>
            <person name="Shakirov E.V."/>
            <person name="Shibagaki N."/>
            <person name="Shinohara N."/>
            <person name="Shippen D.E."/>
            <person name="Soerensen I."/>
            <person name="Sotooka R."/>
            <person name="Sugimoto N."/>
            <person name="Sugita M."/>
            <person name="Sumikawa N."/>
            <person name="Tanurdzic M."/>
            <person name="Theissen G."/>
            <person name="Ulvskov P."/>
            <person name="Wakazuki S."/>
            <person name="Weng J.K."/>
            <person name="Willats W.W."/>
            <person name="Wipf D."/>
            <person name="Wolf P.G."/>
            <person name="Yang L."/>
            <person name="Zimmer A.D."/>
            <person name="Zhu Q."/>
            <person name="Mitros T."/>
            <person name="Hellsten U."/>
            <person name="Loque D."/>
            <person name="Otillar R."/>
            <person name="Salamov A."/>
            <person name="Schmutz J."/>
            <person name="Shapiro H."/>
            <person name="Lindquist E."/>
            <person name="Lucas S."/>
            <person name="Rokhsar D."/>
            <person name="Grigoriev I.V."/>
        </authorList>
    </citation>
    <scope>NUCLEOTIDE SEQUENCE [LARGE SCALE GENOMIC DNA]</scope>
</reference>
<feature type="transmembrane region" description="Helical" evidence="5">
    <location>
        <begin position="214"/>
        <end position="239"/>
    </location>
</feature>
<keyword evidence="2 5" id="KW-0812">Transmembrane</keyword>
<feature type="transmembrane region" description="Helical" evidence="5">
    <location>
        <begin position="146"/>
        <end position="168"/>
    </location>
</feature>
<dbReference type="HOGENOM" id="CLU_012923_2_1_1"/>
<evidence type="ECO:0000256" key="5">
    <source>
        <dbReference type="SAM" id="Phobius"/>
    </source>
</evidence>